<dbReference type="SUPFAM" id="SSF51905">
    <property type="entry name" value="FAD/NAD(P)-binding domain"/>
    <property type="match status" value="1"/>
</dbReference>
<protein>
    <submittedName>
        <fullName evidence="6">FAD/NAD(P)-binding domain-containing protein</fullName>
    </submittedName>
</protein>
<dbReference type="InterPro" id="IPR002938">
    <property type="entry name" value="FAD-bd"/>
</dbReference>
<dbReference type="PANTHER" id="PTHR46972:SF1">
    <property type="entry name" value="FAD DEPENDENT OXIDOREDUCTASE DOMAIN-CONTAINING PROTEIN"/>
    <property type="match status" value="1"/>
</dbReference>
<feature type="domain" description="FAD-binding" evidence="5">
    <location>
        <begin position="11"/>
        <end position="375"/>
    </location>
</feature>
<keyword evidence="1" id="KW-0285">Flavoprotein</keyword>
<name>A0A6A5W795_9PLEO</name>
<keyword evidence="4" id="KW-0503">Monooxygenase</keyword>
<dbReference type="Proteomes" id="UP000799779">
    <property type="component" value="Unassembled WGS sequence"/>
</dbReference>
<dbReference type="InterPro" id="IPR036188">
    <property type="entry name" value="FAD/NAD-bd_sf"/>
</dbReference>
<evidence type="ECO:0000259" key="5">
    <source>
        <dbReference type="Pfam" id="PF01494"/>
    </source>
</evidence>
<evidence type="ECO:0000256" key="2">
    <source>
        <dbReference type="ARBA" id="ARBA00022827"/>
    </source>
</evidence>
<dbReference type="Gene3D" id="3.50.50.60">
    <property type="entry name" value="FAD/NAD(P)-binding domain"/>
    <property type="match status" value="1"/>
</dbReference>
<keyword evidence="3" id="KW-0560">Oxidoreductase</keyword>
<evidence type="ECO:0000256" key="1">
    <source>
        <dbReference type="ARBA" id="ARBA00022630"/>
    </source>
</evidence>
<proteinExistence type="predicted"/>
<evidence type="ECO:0000256" key="4">
    <source>
        <dbReference type="ARBA" id="ARBA00023033"/>
    </source>
</evidence>
<gene>
    <name evidence="6" type="ORF">P154DRAFT_524684</name>
</gene>
<organism evidence="6 7">
    <name type="scientific">Amniculicola lignicola CBS 123094</name>
    <dbReference type="NCBI Taxonomy" id="1392246"/>
    <lineage>
        <taxon>Eukaryota</taxon>
        <taxon>Fungi</taxon>
        <taxon>Dikarya</taxon>
        <taxon>Ascomycota</taxon>
        <taxon>Pezizomycotina</taxon>
        <taxon>Dothideomycetes</taxon>
        <taxon>Pleosporomycetidae</taxon>
        <taxon>Pleosporales</taxon>
        <taxon>Amniculicolaceae</taxon>
        <taxon>Amniculicola</taxon>
    </lineage>
</organism>
<dbReference type="GO" id="GO:0004497">
    <property type="term" value="F:monooxygenase activity"/>
    <property type="evidence" value="ECO:0007669"/>
    <property type="project" value="UniProtKB-KW"/>
</dbReference>
<dbReference type="EMBL" id="ML977611">
    <property type="protein sequence ID" value="KAF1997642.1"/>
    <property type="molecule type" value="Genomic_DNA"/>
</dbReference>
<dbReference type="PANTHER" id="PTHR46972">
    <property type="entry name" value="MONOOXYGENASE ASQM-RELATED"/>
    <property type="match status" value="1"/>
</dbReference>
<dbReference type="Pfam" id="PF01494">
    <property type="entry name" value="FAD_binding_3"/>
    <property type="match status" value="1"/>
</dbReference>
<evidence type="ECO:0000313" key="6">
    <source>
        <dbReference type="EMBL" id="KAF1997642.1"/>
    </source>
</evidence>
<keyword evidence="7" id="KW-1185">Reference proteome</keyword>
<sequence length="409" mass="44404">MATSPHTTPKIALIGAGPVSLTLANILQARALRFTIFESSSTLRSEGGSLDLHPQGGQAALKEAGLWDQFVKHARPECDILKLVHVKGEVVWDENKGDGNKQKDGEGAEIAERPEIDRGALTKILSESLAPGVILFDKKLVEVVPSMAGETNKHDLHFADGSQETGFDIVVGGDGAWSKVRNILSDVKPQYSGISTVEVSITNVAETNPWLHDFVGAGSMFAFGEGKAVQAQRQGDGSIRSYASQRVSEDFLTTCGIDWGTKDAALRQYVERYFSDISSDLKRAILEQTDSLIPRTLYELPVGFSWAFHPGVTLIGDAAHFMSPFAGVGVNVGMVDAMMLAKEIVAAREGKKSLEEALKTYEEELFPRMKRFAQKTEHGKTGHFSENGAQEFADKLRGYYAAAAAAEKK</sequence>
<reference evidence="6" key="1">
    <citation type="journal article" date="2020" name="Stud. Mycol.">
        <title>101 Dothideomycetes genomes: a test case for predicting lifestyles and emergence of pathogens.</title>
        <authorList>
            <person name="Haridas S."/>
            <person name="Albert R."/>
            <person name="Binder M."/>
            <person name="Bloem J."/>
            <person name="Labutti K."/>
            <person name="Salamov A."/>
            <person name="Andreopoulos B."/>
            <person name="Baker S."/>
            <person name="Barry K."/>
            <person name="Bills G."/>
            <person name="Bluhm B."/>
            <person name="Cannon C."/>
            <person name="Castanera R."/>
            <person name="Culley D."/>
            <person name="Daum C."/>
            <person name="Ezra D."/>
            <person name="Gonzalez J."/>
            <person name="Henrissat B."/>
            <person name="Kuo A."/>
            <person name="Liang C."/>
            <person name="Lipzen A."/>
            <person name="Lutzoni F."/>
            <person name="Magnuson J."/>
            <person name="Mondo S."/>
            <person name="Nolan M."/>
            <person name="Ohm R."/>
            <person name="Pangilinan J."/>
            <person name="Park H.-J."/>
            <person name="Ramirez L."/>
            <person name="Alfaro M."/>
            <person name="Sun H."/>
            <person name="Tritt A."/>
            <person name="Yoshinaga Y."/>
            <person name="Zwiers L.-H."/>
            <person name="Turgeon B."/>
            <person name="Goodwin S."/>
            <person name="Spatafora J."/>
            <person name="Crous P."/>
            <person name="Grigoriev I."/>
        </authorList>
    </citation>
    <scope>NUCLEOTIDE SEQUENCE</scope>
    <source>
        <strain evidence="6">CBS 123094</strain>
    </source>
</reference>
<dbReference type="AlphaFoldDB" id="A0A6A5W795"/>
<keyword evidence="2" id="KW-0274">FAD</keyword>
<evidence type="ECO:0000256" key="3">
    <source>
        <dbReference type="ARBA" id="ARBA00023002"/>
    </source>
</evidence>
<accession>A0A6A5W795</accession>
<dbReference type="GO" id="GO:0071949">
    <property type="term" value="F:FAD binding"/>
    <property type="evidence" value="ECO:0007669"/>
    <property type="project" value="InterPro"/>
</dbReference>
<dbReference type="PRINTS" id="PR00420">
    <property type="entry name" value="RNGMNOXGNASE"/>
</dbReference>
<evidence type="ECO:0000313" key="7">
    <source>
        <dbReference type="Proteomes" id="UP000799779"/>
    </source>
</evidence>
<dbReference type="OrthoDB" id="655030at2759"/>